<dbReference type="AlphaFoldDB" id="A0A2J6WDW7"/>
<comment type="caution">
    <text evidence="2">The sequence shown here is derived from an EMBL/GenBank/DDBJ whole genome shotgun (WGS) entry which is preliminary data.</text>
</comment>
<feature type="transmembrane region" description="Helical" evidence="1">
    <location>
        <begin position="64"/>
        <end position="89"/>
    </location>
</feature>
<dbReference type="NCBIfam" id="TIGR02532">
    <property type="entry name" value="IV_pilin_GFxxxE"/>
    <property type="match status" value="1"/>
</dbReference>
<evidence type="ECO:0000256" key="1">
    <source>
        <dbReference type="SAM" id="Phobius"/>
    </source>
</evidence>
<dbReference type="Pfam" id="PF07963">
    <property type="entry name" value="N_methyl"/>
    <property type="match status" value="1"/>
</dbReference>
<accession>A0A2J6WDW7</accession>
<reference evidence="2 3" key="1">
    <citation type="submission" date="2018-01" db="EMBL/GenBank/DDBJ databases">
        <title>Metagenomic assembled genomes from two thermal pools in the Uzon Caldera, Kamchatka, Russia.</title>
        <authorList>
            <person name="Wilkins L."/>
            <person name="Ettinger C."/>
        </authorList>
    </citation>
    <scope>NUCLEOTIDE SEQUENCE [LARGE SCALE GENOMIC DNA]</scope>
    <source>
        <strain evidence="2">ZAV-07</strain>
    </source>
</reference>
<evidence type="ECO:0008006" key="4">
    <source>
        <dbReference type="Google" id="ProtNLM"/>
    </source>
</evidence>
<dbReference type="InterPro" id="IPR012902">
    <property type="entry name" value="N_methyl_site"/>
</dbReference>
<dbReference type="SUPFAM" id="SSF54523">
    <property type="entry name" value="Pili subunits"/>
    <property type="match status" value="1"/>
</dbReference>
<protein>
    <recommendedName>
        <fullName evidence="4">Prepilin-type N-terminal cleavage/methylation domain-containing protein</fullName>
    </recommendedName>
</protein>
<keyword evidence="1" id="KW-0472">Membrane</keyword>
<sequence>MILTILTNILTMGSRITMERYSISLQFTLLRLVLTKHQCIELCGRKILQIKSSHNMDIKKRIRFGFSLIELLVVIVIALILLGISLPYLNSFMLSRELEEVSWQMVQDLRLVKESAILYQQDLRIYFCTDPASSRTFYMFETFQKDPLNAVHYTPYDIPDGIHFVKRELKYNFKFTAHKPFKPYGWINGKEYYYLEFYCGKDNHFRGQPNSFDTIEIQNALGTKTYYVIVDVAGRIKMSGGKN</sequence>
<dbReference type="EMBL" id="PNIL01000060">
    <property type="protein sequence ID" value="PMP66984.1"/>
    <property type="molecule type" value="Genomic_DNA"/>
</dbReference>
<organism evidence="2 3">
    <name type="scientific">Caldisericum exile</name>
    <dbReference type="NCBI Taxonomy" id="693075"/>
    <lineage>
        <taxon>Bacteria</taxon>
        <taxon>Pseudomonadati</taxon>
        <taxon>Caldisericota/Cryosericota group</taxon>
        <taxon>Caldisericota</taxon>
        <taxon>Caldisericia</taxon>
        <taxon>Caldisericales</taxon>
        <taxon>Caldisericaceae</taxon>
        <taxon>Caldisericum</taxon>
    </lineage>
</organism>
<name>A0A2J6WDW7_9BACT</name>
<evidence type="ECO:0000313" key="3">
    <source>
        <dbReference type="Proteomes" id="UP000237040"/>
    </source>
</evidence>
<dbReference type="Gene3D" id="3.30.700.10">
    <property type="entry name" value="Glycoprotein, Type 4 Pilin"/>
    <property type="match status" value="1"/>
</dbReference>
<dbReference type="InterPro" id="IPR045584">
    <property type="entry name" value="Pilin-like"/>
</dbReference>
<keyword evidence="1" id="KW-1133">Transmembrane helix</keyword>
<proteinExistence type="predicted"/>
<keyword evidence="1" id="KW-0812">Transmembrane</keyword>
<dbReference type="Proteomes" id="UP000237040">
    <property type="component" value="Unassembled WGS sequence"/>
</dbReference>
<evidence type="ECO:0000313" key="2">
    <source>
        <dbReference type="EMBL" id="PMP66984.1"/>
    </source>
</evidence>
<gene>
    <name evidence="2" type="ORF">C0189_04055</name>
</gene>